<evidence type="ECO:0000259" key="1">
    <source>
        <dbReference type="SMART" id="SM00849"/>
    </source>
</evidence>
<dbReference type="AlphaFoldDB" id="A0A1H0UBS6"/>
<dbReference type="RefSeq" id="WP_089971204.1">
    <property type="nucleotide sequence ID" value="NZ_FNJM01000010.1"/>
</dbReference>
<dbReference type="InterPro" id="IPR050855">
    <property type="entry name" value="NDM-1-like"/>
</dbReference>
<keyword evidence="3" id="KW-1185">Reference proteome</keyword>
<dbReference type="InterPro" id="IPR036866">
    <property type="entry name" value="RibonucZ/Hydroxyglut_hydro"/>
</dbReference>
<proteinExistence type="predicted"/>
<feature type="domain" description="Metallo-beta-lactamase" evidence="1">
    <location>
        <begin position="25"/>
        <end position="215"/>
    </location>
</feature>
<accession>A0A1H0UBS6</accession>
<reference evidence="2 3" key="1">
    <citation type="submission" date="2016-10" db="EMBL/GenBank/DDBJ databases">
        <authorList>
            <person name="de Groot N.N."/>
        </authorList>
    </citation>
    <scope>NUCLEOTIDE SEQUENCE [LARGE SCALE GENOMIC DNA]</scope>
    <source>
        <strain evidence="2 3">DSM 12272</strain>
    </source>
</reference>
<protein>
    <submittedName>
        <fullName evidence="2">Glyoxylase, beta-lactamase superfamily II</fullName>
    </submittedName>
</protein>
<dbReference type="InterPro" id="IPR001279">
    <property type="entry name" value="Metallo-B-lactamas"/>
</dbReference>
<dbReference type="Pfam" id="PF00753">
    <property type="entry name" value="Lactamase_B"/>
    <property type="match status" value="1"/>
</dbReference>
<dbReference type="Proteomes" id="UP000198597">
    <property type="component" value="Unassembled WGS sequence"/>
</dbReference>
<gene>
    <name evidence="2" type="ORF">SAMN04488529_11018</name>
</gene>
<evidence type="ECO:0000313" key="2">
    <source>
        <dbReference type="EMBL" id="SDP63500.1"/>
    </source>
</evidence>
<sequence>MYNWFTIEKIDDMTFAISEYGHWEKVHSYLLIGTKYALLIDTGLGIGNIKNEVDKLTSLPVKVITTHCHWDHIGGHKYFKDIYIHEDDAEWLKRGLPIPIEVIRNSIVKEPFSKETPKKFDIKKYTVYKDESTKILKDNYIIDIGSRKVRVLHTPGHSPGHICLFEEEKGYLYTGDLIYLGTLYIFYPSTNPIEFKKSIEKICCLNNITKILPGHNELDLKLDIIRQIQNSFILIEKNNLLEHGSGTFDFGDFKIQL</sequence>
<dbReference type="OrthoDB" id="9761531at2"/>
<dbReference type="EMBL" id="FNJM01000010">
    <property type="protein sequence ID" value="SDP63500.1"/>
    <property type="molecule type" value="Genomic_DNA"/>
</dbReference>
<organism evidence="2 3">
    <name type="scientific">Clostridium gasigenes</name>
    <dbReference type="NCBI Taxonomy" id="94869"/>
    <lineage>
        <taxon>Bacteria</taxon>
        <taxon>Bacillati</taxon>
        <taxon>Bacillota</taxon>
        <taxon>Clostridia</taxon>
        <taxon>Eubacteriales</taxon>
        <taxon>Clostridiaceae</taxon>
        <taxon>Clostridium</taxon>
    </lineage>
</organism>
<dbReference type="SUPFAM" id="SSF56281">
    <property type="entry name" value="Metallo-hydrolase/oxidoreductase"/>
    <property type="match status" value="1"/>
</dbReference>
<dbReference type="SMART" id="SM00849">
    <property type="entry name" value="Lactamase_B"/>
    <property type="match status" value="1"/>
</dbReference>
<dbReference type="STRING" id="94869.SAMN04488529_11018"/>
<evidence type="ECO:0000313" key="3">
    <source>
        <dbReference type="Proteomes" id="UP000198597"/>
    </source>
</evidence>
<dbReference type="Gene3D" id="3.60.15.10">
    <property type="entry name" value="Ribonuclease Z/Hydroxyacylglutathione hydrolase-like"/>
    <property type="match status" value="1"/>
</dbReference>
<dbReference type="PANTHER" id="PTHR42951:SF4">
    <property type="entry name" value="ACYL-COENZYME A THIOESTERASE MBLAC2"/>
    <property type="match status" value="1"/>
</dbReference>
<name>A0A1H0UBS6_9CLOT</name>
<dbReference type="PANTHER" id="PTHR42951">
    <property type="entry name" value="METALLO-BETA-LACTAMASE DOMAIN-CONTAINING"/>
    <property type="match status" value="1"/>
</dbReference>